<protein>
    <recommendedName>
        <fullName evidence="1">MULE transposase domain-containing protein</fullName>
    </recommendedName>
</protein>
<accession>A0A5B7FG52</accession>
<evidence type="ECO:0000259" key="1">
    <source>
        <dbReference type="Pfam" id="PF10551"/>
    </source>
</evidence>
<feature type="domain" description="MULE transposase" evidence="1">
    <location>
        <begin position="8"/>
        <end position="84"/>
    </location>
</feature>
<dbReference type="InterPro" id="IPR018289">
    <property type="entry name" value="MULE_transposase_dom"/>
</dbReference>
<reference evidence="2 3" key="1">
    <citation type="submission" date="2019-05" db="EMBL/GenBank/DDBJ databases">
        <title>Another draft genome of Portunus trituberculatus and its Hox gene families provides insights of decapod evolution.</title>
        <authorList>
            <person name="Jeong J.-H."/>
            <person name="Song I."/>
            <person name="Kim S."/>
            <person name="Choi T."/>
            <person name="Kim D."/>
            <person name="Ryu S."/>
            <person name="Kim W."/>
        </authorList>
    </citation>
    <scope>NUCLEOTIDE SEQUENCE [LARGE SCALE GENOMIC DNA]</scope>
    <source>
        <tissue evidence="2">Muscle</tissue>
    </source>
</reference>
<evidence type="ECO:0000313" key="3">
    <source>
        <dbReference type="Proteomes" id="UP000324222"/>
    </source>
</evidence>
<comment type="caution">
    <text evidence="2">The sequence shown here is derived from an EMBL/GenBank/DDBJ whole genome shotgun (WGS) entry which is preliminary data.</text>
</comment>
<sequence length="145" mass="16324">MQLYVIRVPLGNSAVSAVYGLLPNKQQRSYEAVIKATLDRCEELGFTLDPTVTVTDFETSAMNAVQVTFGHHIRTQGCFYHLTQSTWRKIQDLGVVQKYRNEEEIKHFVGILDGLAFLPLADVEEGMALLKNATPEGLEELVDYF</sequence>
<dbReference type="AlphaFoldDB" id="A0A5B7FG52"/>
<proteinExistence type="predicted"/>
<keyword evidence="3" id="KW-1185">Reference proteome</keyword>
<gene>
    <name evidence="2" type="ORF">E2C01_037755</name>
</gene>
<dbReference type="Proteomes" id="UP000324222">
    <property type="component" value="Unassembled WGS sequence"/>
</dbReference>
<dbReference type="Pfam" id="PF10551">
    <property type="entry name" value="MULE"/>
    <property type="match status" value="1"/>
</dbReference>
<dbReference type="EMBL" id="VSRR010006123">
    <property type="protein sequence ID" value="MPC44093.1"/>
    <property type="molecule type" value="Genomic_DNA"/>
</dbReference>
<dbReference type="OrthoDB" id="6381670at2759"/>
<organism evidence="2 3">
    <name type="scientific">Portunus trituberculatus</name>
    <name type="common">Swimming crab</name>
    <name type="synonym">Neptunus trituberculatus</name>
    <dbReference type="NCBI Taxonomy" id="210409"/>
    <lineage>
        <taxon>Eukaryota</taxon>
        <taxon>Metazoa</taxon>
        <taxon>Ecdysozoa</taxon>
        <taxon>Arthropoda</taxon>
        <taxon>Crustacea</taxon>
        <taxon>Multicrustacea</taxon>
        <taxon>Malacostraca</taxon>
        <taxon>Eumalacostraca</taxon>
        <taxon>Eucarida</taxon>
        <taxon>Decapoda</taxon>
        <taxon>Pleocyemata</taxon>
        <taxon>Brachyura</taxon>
        <taxon>Eubrachyura</taxon>
        <taxon>Portunoidea</taxon>
        <taxon>Portunidae</taxon>
        <taxon>Portuninae</taxon>
        <taxon>Portunus</taxon>
    </lineage>
</organism>
<name>A0A5B7FG52_PORTR</name>
<evidence type="ECO:0000313" key="2">
    <source>
        <dbReference type="EMBL" id="MPC44093.1"/>
    </source>
</evidence>